<dbReference type="Pfam" id="PF00437">
    <property type="entry name" value="T2SSE"/>
    <property type="match status" value="1"/>
</dbReference>
<feature type="region of interest" description="Disordered" evidence="2">
    <location>
        <begin position="477"/>
        <end position="593"/>
    </location>
</feature>
<dbReference type="CDD" id="cd01130">
    <property type="entry name" value="VirB11-like_ATPase"/>
    <property type="match status" value="1"/>
</dbReference>
<accession>A0A268S4Q9</accession>
<feature type="region of interest" description="Disordered" evidence="2">
    <location>
        <begin position="435"/>
        <end position="458"/>
    </location>
</feature>
<dbReference type="PANTHER" id="PTHR30486">
    <property type="entry name" value="TWITCHING MOTILITY PROTEIN PILT"/>
    <property type="match status" value="1"/>
</dbReference>
<reference evidence="4 5" key="1">
    <citation type="submission" date="2017-07" db="EMBL/GenBank/DDBJ databases">
        <title>Isolation and whole genome analysis of endospore-forming bacteria from heroin.</title>
        <authorList>
            <person name="Kalinowski J."/>
            <person name="Ahrens B."/>
            <person name="Al-Dilaimi A."/>
            <person name="Winkler A."/>
            <person name="Wibberg D."/>
            <person name="Schleenbecker U."/>
            <person name="Ruckert C."/>
            <person name="Wolfel R."/>
            <person name="Grass G."/>
        </authorList>
    </citation>
    <scope>NUCLEOTIDE SEQUENCE [LARGE SCALE GENOMIC DNA]</scope>
    <source>
        <strain evidence="4 5">7523-2</strain>
    </source>
</reference>
<dbReference type="Gene3D" id="3.30.450.380">
    <property type="match status" value="1"/>
</dbReference>
<dbReference type="PANTHER" id="PTHR30486:SF6">
    <property type="entry name" value="TYPE IV PILUS RETRACTATION ATPASE PILT"/>
    <property type="match status" value="1"/>
</dbReference>
<dbReference type="Gene3D" id="3.40.50.300">
    <property type="entry name" value="P-loop containing nucleotide triphosphate hydrolases"/>
    <property type="match status" value="1"/>
</dbReference>
<proteinExistence type="inferred from homology"/>
<evidence type="ECO:0000313" key="4">
    <source>
        <dbReference type="EMBL" id="PAF27407.1"/>
    </source>
</evidence>
<comment type="similarity">
    <text evidence="1">Belongs to the GSP E family.</text>
</comment>
<dbReference type="InterPro" id="IPR050921">
    <property type="entry name" value="T4SS_GSP_E_ATPase"/>
</dbReference>
<dbReference type="AlphaFoldDB" id="A0A268S4Q9"/>
<feature type="domain" description="Bacterial type II secretion system protein E" evidence="3">
    <location>
        <begin position="97"/>
        <end position="347"/>
    </location>
</feature>
<dbReference type="InterPro" id="IPR027417">
    <property type="entry name" value="P-loop_NTPase"/>
</dbReference>
<dbReference type="EMBL" id="NPBS01000014">
    <property type="protein sequence ID" value="PAF27407.1"/>
    <property type="molecule type" value="Genomic_DNA"/>
</dbReference>
<dbReference type="SUPFAM" id="SSF52540">
    <property type="entry name" value="P-loop containing nucleoside triphosphate hydrolases"/>
    <property type="match status" value="1"/>
</dbReference>
<evidence type="ECO:0000256" key="1">
    <source>
        <dbReference type="ARBA" id="ARBA00006611"/>
    </source>
</evidence>
<organism evidence="4 5">
    <name type="scientific">Shouchella clausii</name>
    <name type="common">Alkalihalobacillus clausii</name>
    <dbReference type="NCBI Taxonomy" id="79880"/>
    <lineage>
        <taxon>Bacteria</taxon>
        <taxon>Bacillati</taxon>
        <taxon>Bacillota</taxon>
        <taxon>Bacilli</taxon>
        <taxon>Bacillales</taxon>
        <taxon>Bacillaceae</taxon>
        <taxon>Shouchella</taxon>
    </lineage>
</organism>
<sequence length="593" mass="67579">MHIQPCRKDGVGMALGRKKEQRVQQKVEPHELISRADLDQIQKALIDSHADLVVEGLLDQDIRARLERIIEQDHKHVTKGNKDVIEYVARETIGTGVIEQILQDQSITDIGYNGKELIIETNDNKQRFDTNFEISEAYIVRLVNKFANANNKEFTAKNPIFDGRFRNVRINAVHAQNTAPESGTTMALRVVRPKLALTKDNFEGFAPMFMYDFFRAAAITKSNMVISGTTGTGKTELHKLISGFIPFDERILLIEDTPETFMKEMFKEKDVYSWVTSEGVSVTQLIKAGLRNHPTWIMVTETRGQEAYEMIQAVLSGHSIITSLHATEARAIPSRFINMAKMGYELSEDALKQDIRMYFDFGIHIRKAKYHGHVVRYLSEIIEFNPDGDRTIFKQRFVDGVFYFETFDVSQKFKDRIEEASIELDFPANFKSERPLDPEKASSFESTIPLDKNGRPDHAKIKAMGTTLDVLMGREKAVHSPVEGENSLDYDTNQDGYITPEVGSSSVSSSATSKKINQAKRRMENNERTREKPSRPVKIKEDKTIPTRLNKPVGKQLSNQPQRMAPNPKQKAQEQSILDIVNQKRRQLSRKNV</sequence>
<feature type="compositionally biased region" description="Basic residues" evidence="2">
    <location>
        <begin position="583"/>
        <end position="593"/>
    </location>
</feature>
<feature type="compositionally biased region" description="Basic and acidic residues" evidence="2">
    <location>
        <begin position="521"/>
        <end position="545"/>
    </location>
</feature>
<dbReference type="GO" id="GO:0016887">
    <property type="term" value="F:ATP hydrolysis activity"/>
    <property type="evidence" value="ECO:0007669"/>
    <property type="project" value="InterPro"/>
</dbReference>
<comment type="caution">
    <text evidence="4">The sequence shown here is derived from an EMBL/GenBank/DDBJ whole genome shotgun (WGS) entry which is preliminary data.</text>
</comment>
<evidence type="ECO:0000259" key="3">
    <source>
        <dbReference type="Pfam" id="PF00437"/>
    </source>
</evidence>
<gene>
    <name evidence="4" type="ORF">CHH61_03550</name>
</gene>
<dbReference type="InterPro" id="IPR001482">
    <property type="entry name" value="T2SS/T4SS_dom"/>
</dbReference>
<evidence type="ECO:0000256" key="2">
    <source>
        <dbReference type="SAM" id="MobiDB-lite"/>
    </source>
</evidence>
<name>A0A268S4Q9_SHOCL</name>
<feature type="compositionally biased region" description="Low complexity" evidence="2">
    <location>
        <begin position="504"/>
        <end position="513"/>
    </location>
</feature>
<dbReference type="RefSeq" id="WP_095327818.1">
    <property type="nucleotide sequence ID" value="NZ_NPBS01000014.1"/>
</dbReference>
<evidence type="ECO:0000313" key="5">
    <source>
        <dbReference type="Proteomes" id="UP000216133"/>
    </source>
</evidence>
<protein>
    <recommendedName>
        <fullName evidence="3">Bacterial type II secretion system protein E domain-containing protein</fullName>
    </recommendedName>
</protein>
<dbReference type="Proteomes" id="UP000216133">
    <property type="component" value="Unassembled WGS sequence"/>
</dbReference>